<feature type="domain" description="Aldehyde dehydrogenase" evidence="6">
    <location>
        <begin position="171"/>
        <end position="407"/>
    </location>
</feature>
<evidence type="ECO:0000256" key="5">
    <source>
        <dbReference type="SAM" id="MobiDB-lite"/>
    </source>
</evidence>
<feature type="active site" evidence="3">
    <location>
        <position position="194"/>
    </location>
</feature>
<dbReference type="Gene3D" id="3.40.309.10">
    <property type="entry name" value="Aldehyde Dehydrogenase, Chain A, domain 2"/>
    <property type="match status" value="1"/>
</dbReference>
<comment type="similarity">
    <text evidence="1 4">Belongs to the aldehyde dehydrogenase family.</text>
</comment>
<evidence type="ECO:0000313" key="7">
    <source>
        <dbReference type="Proteomes" id="UP001652662"/>
    </source>
</evidence>
<evidence type="ECO:0000256" key="4">
    <source>
        <dbReference type="RuleBase" id="RU003345"/>
    </source>
</evidence>
<dbReference type="PANTHER" id="PTHR43570">
    <property type="entry name" value="ALDEHYDE DEHYDROGENASE"/>
    <property type="match status" value="1"/>
</dbReference>
<dbReference type="InterPro" id="IPR016161">
    <property type="entry name" value="Ald_DH/histidinol_DH"/>
</dbReference>
<dbReference type="PROSITE" id="PS00070">
    <property type="entry name" value="ALDEHYDE_DEHYDR_CYS"/>
    <property type="match status" value="1"/>
</dbReference>
<accession>A0ABM4K0N8</accession>
<dbReference type="PANTHER" id="PTHR43570:SF2">
    <property type="entry name" value="ALDEHYDE DEHYDROGENASE FAMILY 3 MEMBER B1"/>
    <property type="match status" value="1"/>
</dbReference>
<evidence type="ECO:0000256" key="1">
    <source>
        <dbReference type="ARBA" id="ARBA00009986"/>
    </source>
</evidence>
<dbReference type="InterPro" id="IPR016160">
    <property type="entry name" value="Ald_DH_CS_CYS"/>
</dbReference>
<evidence type="ECO:0000256" key="2">
    <source>
        <dbReference type="ARBA" id="ARBA00023002"/>
    </source>
</evidence>
<sequence length="452" mass="49459">MDTRRALVRAHGLGSIHSFTHSLNGSWGPCCAQHQPGPGISRNCGDKGSRPHGARIITGQSRVHGRGREATSGGIQQGVRVGKASDKEMLEQRLKDLREDSQIQGTHAGPGGEGARPGRRRSQEQRGDCTFGSRGRAVVPRKKGQGHHNRHGHMGHWAGGGQEHLEARWALGSPRVGRIVMTAAAKHLTPVTLELGGKNPCYVDDNCDPETVANRVAFFRYFNTGQTCVAPDYVLCSPEMQERLLPALQSTIARFFGEDPRSSPNLGRIINDKHFQRLQGLLGCGRVAIGGQSDQSDRYIAPTVLVDVQETEPVMQEEIFGPILPIVNVRSLDEAIDFINRREKPLALYAFSKSSEVVKQVLARTSSGGFCGNDGFMHVSLASLPFGGVGASGMGRYHGKFSFDTFSHHRGCLLRSQGMEKIYSIRYPPYTPRNLRMLLVAMETRSCSCTLL</sequence>
<dbReference type="SUPFAM" id="SSF53720">
    <property type="entry name" value="ALDH-like"/>
    <property type="match status" value="1"/>
</dbReference>
<evidence type="ECO:0000313" key="8">
    <source>
        <dbReference type="RefSeq" id="XP_070421757.1"/>
    </source>
</evidence>
<gene>
    <name evidence="8" type="primary">ALDH3B1</name>
</gene>
<dbReference type="Proteomes" id="UP001652662">
    <property type="component" value="Chromosome 11"/>
</dbReference>
<dbReference type="GeneID" id="103543617"/>
<dbReference type="PROSITE" id="PS00687">
    <property type="entry name" value="ALDEHYDE_DEHYDR_GLU"/>
    <property type="match status" value="1"/>
</dbReference>
<dbReference type="RefSeq" id="XP_070421757.1">
    <property type="nucleotide sequence ID" value="XM_070565656.1"/>
</dbReference>
<organism evidence="7 8">
    <name type="scientific">Equus przewalskii</name>
    <name type="common">Przewalski's horse</name>
    <name type="synonym">Equus caballus przewalskii</name>
    <dbReference type="NCBI Taxonomy" id="9798"/>
    <lineage>
        <taxon>Eukaryota</taxon>
        <taxon>Metazoa</taxon>
        <taxon>Chordata</taxon>
        <taxon>Craniata</taxon>
        <taxon>Vertebrata</taxon>
        <taxon>Euteleostomi</taxon>
        <taxon>Mammalia</taxon>
        <taxon>Eutheria</taxon>
        <taxon>Laurasiatheria</taxon>
        <taxon>Perissodactyla</taxon>
        <taxon>Equidae</taxon>
        <taxon>Equus</taxon>
    </lineage>
</organism>
<name>A0ABM4K0N8_EQUPR</name>
<dbReference type="InterPro" id="IPR015590">
    <property type="entry name" value="Aldehyde_DH_dom"/>
</dbReference>
<feature type="region of interest" description="Disordered" evidence="5">
    <location>
        <begin position="61"/>
        <end position="85"/>
    </location>
</feature>
<feature type="region of interest" description="Disordered" evidence="5">
    <location>
        <begin position="97"/>
        <end position="154"/>
    </location>
</feature>
<keyword evidence="2 4" id="KW-0560">Oxidoreductase</keyword>
<dbReference type="InterPro" id="IPR016162">
    <property type="entry name" value="Ald_DH_N"/>
</dbReference>
<dbReference type="Gene3D" id="3.40.605.10">
    <property type="entry name" value="Aldehyde Dehydrogenase, Chain A, domain 1"/>
    <property type="match status" value="1"/>
</dbReference>
<dbReference type="InterPro" id="IPR012394">
    <property type="entry name" value="Aldehyde_DH_NAD(P)"/>
</dbReference>
<feature type="compositionally biased region" description="Basic residues" evidence="5">
    <location>
        <begin position="139"/>
        <end position="154"/>
    </location>
</feature>
<dbReference type="Pfam" id="PF00171">
    <property type="entry name" value="Aldedh"/>
    <property type="match status" value="1"/>
</dbReference>
<evidence type="ECO:0000259" key="6">
    <source>
        <dbReference type="Pfam" id="PF00171"/>
    </source>
</evidence>
<keyword evidence="7" id="KW-1185">Reference proteome</keyword>
<protein>
    <submittedName>
        <fullName evidence="8">Aldehyde dehydrogenase family 3 member B1 isoform X8</fullName>
    </submittedName>
</protein>
<dbReference type="InterPro" id="IPR029510">
    <property type="entry name" value="Ald_DH_CS_GLU"/>
</dbReference>
<reference evidence="8" key="1">
    <citation type="submission" date="2025-08" db="UniProtKB">
        <authorList>
            <consortium name="RefSeq"/>
        </authorList>
    </citation>
    <scope>IDENTIFICATION</scope>
    <source>
        <tissue evidence="8">Blood</tissue>
    </source>
</reference>
<evidence type="ECO:0000256" key="3">
    <source>
        <dbReference type="PROSITE-ProRule" id="PRU10007"/>
    </source>
</evidence>
<dbReference type="InterPro" id="IPR016163">
    <property type="entry name" value="Ald_DH_C"/>
</dbReference>
<proteinExistence type="inferred from homology"/>